<dbReference type="OrthoDB" id="4217619at2759"/>
<evidence type="ECO:0000256" key="7">
    <source>
        <dbReference type="ARBA" id="ARBA00022737"/>
    </source>
</evidence>
<dbReference type="InterPro" id="IPR001940">
    <property type="entry name" value="Peptidase_S1C"/>
</dbReference>
<comment type="subcellular location">
    <subcellularLocation>
        <location evidence="2">Nucleus</location>
    </subcellularLocation>
</comment>
<dbReference type="GO" id="GO:0005634">
    <property type="term" value="C:nucleus"/>
    <property type="evidence" value="ECO:0007669"/>
    <property type="project" value="UniProtKB-SubCell"/>
</dbReference>
<evidence type="ECO:0000256" key="5">
    <source>
        <dbReference type="ARBA" id="ARBA00021524"/>
    </source>
</evidence>
<keyword evidence="8" id="KW-0720">Serine protease</keyword>
<keyword evidence="12" id="KW-0645">Protease</keyword>
<dbReference type="GO" id="GO:0006915">
    <property type="term" value="P:apoptotic process"/>
    <property type="evidence" value="ECO:0007669"/>
    <property type="project" value="UniProtKB-KW"/>
</dbReference>
<reference evidence="12" key="2">
    <citation type="journal article" date="2023" name="IMA Fungus">
        <title>Comparative genomic study of the Penicillium genus elucidates a diverse pangenome and 15 lateral gene transfer events.</title>
        <authorList>
            <person name="Petersen C."/>
            <person name="Sorensen T."/>
            <person name="Nielsen M.R."/>
            <person name="Sondergaard T.E."/>
            <person name="Sorensen J.L."/>
            <person name="Fitzpatrick D.A."/>
            <person name="Frisvad J.C."/>
            <person name="Nielsen K.L."/>
        </authorList>
    </citation>
    <scope>NUCLEOTIDE SEQUENCE</scope>
    <source>
        <strain evidence="12">IBT 29864</strain>
    </source>
</reference>
<organism evidence="12 13">
    <name type="scientific">Penicillium cataractarum</name>
    <dbReference type="NCBI Taxonomy" id="2100454"/>
    <lineage>
        <taxon>Eukaryota</taxon>
        <taxon>Fungi</taxon>
        <taxon>Dikarya</taxon>
        <taxon>Ascomycota</taxon>
        <taxon>Pezizomycotina</taxon>
        <taxon>Eurotiomycetes</taxon>
        <taxon>Eurotiomycetidae</taxon>
        <taxon>Eurotiales</taxon>
        <taxon>Aspergillaceae</taxon>
        <taxon>Penicillium</taxon>
    </lineage>
</organism>
<evidence type="ECO:0000313" key="12">
    <source>
        <dbReference type="EMBL" id="KAJ5367886.1"/>
    </source>
</evidence>
<evidence type="ECO:0000256" key="3">
    <source>
        <dbReference type="ARBA" id="ARBA00010541"/>
    </source>
</evidence>
<keyword evidence="13" id="KW-1185">Reference proteome</keyword>
<protein>
    <recommendedName>
        <fullName evidence="4">Pro-apoptotic serine protease NMA111</fullName>
    </recommendedName>
    <alternativeName>
        <fullName evidence="5">Pro-apoptotic serine protease nma111</fullName>
    </alternativeName>
</protein>
<feature type="compositionally biased region" description="Basic and acidic residues" evidence="10">
    <location>
        <begin position="8"/>
        <end position="18"/>
    </location>
</feature>
<feature type="domain" description="PDZ" evidence="11">
    <location>
        <begin position="279"/>
        <end position="356"/>
    </location>
</feature>
<dbReference type="Gene3D" id="2.40.10.120">
    <property type="match status" value="2"/>
</dbReference>
<dbReference type="Gene3D" id="2.30.42.10">
    <property type="match status" value="1"/>
</dbReference>
<dbReference type="EMBL" id="JAPZBS010000007">
    <property type="protein sequence ID" value="KAJ5367886.1"/>
    <property type="molecule type" value="Genomic_DNA"/>
</dbReference>
<dbReference type="GO" id="GO:0004252">
    <property type="term" value="F:serine-type endopeptidase activity"/>
    <property type="evidence" value="ECO:0007669"/>
    <property type="project" value="InterPro"/>
</dbReference>
<comment type="similarity">
    <text evidence="3">Belongs to the peptidase S1C family.</text>
</comment>
<dbReference type="InterPro" id="IPR025926">
    <property type="entry name" value="PDZ-like_dom"/>
</dbReference>
<accession>A0A9W9V6C3</accession>
<evidence type="ECO:0000256" key="9">
    <source>
        <dbReference type="ARBA" id="ARBA00023242"/>
    </source>
</evidence>
<dbReference type="InterPro" id="IPR041489">
    <property type="entry name" value="PDZ_6"/>
</dbReference>
<gene>
    <name evidence="12" type="ORF">N7496_007646</name>
</gene>
<reference evidence="12" key="1">
    <citation type="submission" date="2022-11" db="EMBL/GenBank/DDBJ databases">
        <authorList>
            <person name="Petersen C."/>
        </authorList>
    </citation>
    <scope>NUCLEOTIDE SEQUENCE</scope>
    <source>
        <strain evidence="12">IBT 29864</strain>
    </source>
</reference>
<dbReference type="Pfam" id="PF12812">
    <property type="entry name" value="PDZ_1"/>
    <property type="match status" value="2"/>
</dbReference>
<comment type="caution">
    <text evidence="12">The sequence shown here is derived from an EMBL/GenBank/DDBJ whole genome shotgun (WGS) entry which is preliminary data.</text>
</comment>
<dbReference type="InterPro" id="IPR001478">
    <property type="entry name" value="PDZ"/>
</dbReference>
<evidence type="ECO:0000256" key="1">
    <source>
        <dbReference type="ARBA" id="ARBA00002558"/>
    </source>
</evidence>
<dbReference type="CDD" id="cd06719">
    <property type="entry name" value="PDZ2-4_Nma111p-like"/>
    <property type="match status" value="1"/>
</dbReference>
<dbReference type="PROSITE" id="PS50106">
    <property type="entry name" value="PDZ"/>
    <property type="match status" value="1"/>
</dbReference>
<keyword evidence="7" id="KW-0677">Repeat</keyword>
<evidence type="ECO:0000259" key="11">
    <source>
        <dbReference type="PROSITE" id="PS50106"/>
    </source>
</evidence>
<keyword evidence="8" id="KW-0378">Hydrolase</keyword>
<dbReference type="RefSeq" id="XP_056552628.1">
    <property type="nucleotide sequence ID" value="XM_056700565.1"/>
</dbReference>
<dbReference type="PRINTS" id="PR00834">
    <property type="entry name" value="PROTEASES2C"/>
</dbReference>
<dbReference type="CDD" id="cd06786">
    <property type="entry name" value="cpPDZ1_ScNma111-like"/>
    <property type="match status" value="1"/>
</dbReference>
<keyword evidence="9" id="KW-0539">Nucleus</keyword>
<dbReference type="Pfam" id="PF17820">
    <property type="entry name" value="PDZ_6"/>
    <property type="match status" value="1"/>
</dbReference>
<name>A0A9W9V6C3_9EURO</name>
<evidence type="ECO:0000256" key="4">
    <source>
        <dbReference type="ARBA" id="ARBA00020338"/>
    </source>
</evidence>
<evidence type="ECO:0000256" key="10">
    <source>
        <dbReference type="SAM" id="MobiDB-lite"/>
    </source>
</evidence>
<comment type="function">
    <text evidence="1">Nuclear serine protease which mediates apoptosis.</text>
</comment>
<feature type="region of interest" description="Disordered" evidence="10">
    <location>
        <begin position="1"/>
        <end position="21"/>
    </location>
</feature>
<dbReference type="PANTHER" id="PTHR46366">
    <property type="entry name" value="PRO-APOPTOTIC SERINE PROTEASE NMA111"/>
    <property type="match status" value="1"/>
</dbReference>
<dbReference type="InterPro" id="IPR036034">
    <property type="entry name" value="PDZ_sf"/>
</dbReference>
<dbReference type="AlphaFoldDB" id="A0A9W9V6C3"/>
<evidence type="ECO:0000256" key="8">
    <source>
        <dbReference type="ARBA" id="ARBA00022825"/>
    </source>
</evidence>
<dbReference type="SUPFAM" id="SSF50494">
    <property type="entry name" value="Trypsin-like serine proteases"/>
    <property type="match status" value="2"/>
</dbReference>
<evidence type="ECO:0000256" key="2">
    <source>
        <dbReference type="ARBA" id="ARBA00004123"/>
    </source>
</evidence>
<dbReference type="GO" id="GO:0006508">
    <property type="term" value="P:proteolysis"/>
    <property type="evidence" value="ECO:0007669"/>
    <property type="project" value="UniProtKB-KW"/>
</dbReference>
<evidence type="ECO:0000313" key="13">
    <source>
        <dbReference type="Proteomes" id="UP001147782"/>
    </source>
</evidence>
<dbReference type="Proteomes" id="UP001147782">
    <property type="component" value="Unassembled WGS sequence"/>
</dbReference>
<dbReference type="InterPro" id="IPR009003">
    <property type="entry name" value="Peptidase_S1_PA"/>
</dbReference>
<sequence length="990" mass="109654">HKRPAMKLRAESPAEHLPDNISLSGNGTAHKIIPSDAIPHTLLPRPVPNNSAVWEDAVETVVKSVVALHFCHAHPFDGNRAYSSQATGFVVDATCGYILTNRHVVSAGPFYGYCIFNNHEECDVRAVYRDPVHDFGILQFDPKAVRYMEVTELKLRPNEARVGTEIRLIGNDAGEKLSVQPGVISLLDRNAPQCGDFNTNYIQAATSSSGGSSGSPVVNIHGHAIALQAAGRTDAATNFFLPLDRPLRALECIRQGKPITRGTLQTVWRLKPLDECRRLGLTPEWEDEVRKTAPAQNKMLVVYIIVPGGPGDEKLQEGDILLKVNNELLTQFIHLSEILDSSVGGNPVKLLVQRGGQDLEVECKVGDLHDIVPARFAQVAGATFHDISYQVASQHEIPIRGVYLHEPSGSFQLNGSSSVIIDMVDHLPTPNLDEFIQVMTTIPDRARVVIAYRELHDLQTKITSVIDVDRHWHPKMRLAVRNDETGIWDFSDIAEAISPHVPIPYRADFISLQNVSCGVFETMHSIISVKYTAPFRLDNYPMKTKAGFGLVIDAEKGLAVVSRAIVPHGLSDINVTVADSITINAQVVFLHPLQNYAIIRYDPSLVQAPLQSARLSSEHLKLGQETFFVALNQYSNILVAKTTVTEIKPTSIPASVYSPKPRAINLDTIQVDTQLSHSCEGGILVSEDGIVQALWMDFDGADYTRCYGLTIPFLLPNISNIEDGTALKLRILNIECDVVQIDQARIMGVPEDWIQKVMQMSSLRHQLFIIRRVGCHPGKHVSDVPTDGFLEADIVLSLDSQPITRVSELNKMSEEESFDALIVRNRQLMHVRVATVAIEHLETDRVVFFCGAILQKPHTAVRQQISKLHSEVYVSDYYDGSPASLYGLSDAIFITSANGISTPTLDEFVKVVRKIPDNTYFRLRTVQLDGRPSVVTMKKNDHYSPMQEYVRDSSVLDGWRIVSYDNIDDEAEISSDAVTDDIYAGSGDMD</sequence>
<feature type="non-terminal residue" evidence="12">
    <location>
        <position position="1"/>
    </location>
</feature>
<dbReference type="PANTHER" id="PTHR46366:SF8">
    <property type="entry name" value="PRO-APOPTOTIC SERINE PROTEASE NMA111"/>
    <property type="match status" value="1"/>
</dbReference>
<dbReference type="Pfam" id="PF13365">
    <property type="entry name" value="Trypsin_2"/>
    <property type="match status" value="1"/>
</dbReference>
<evidence type="ECO:0000256" key="6">
    <source>
        <dbReference type="ARBA" id="ARBA00022703"/>
    </source>
</evidence>
<proteinExistence type="inferred from homology"/>
<dbReference type="SUPFAM" id="SSF50156">
    <property type="entry name" value="PDZ domain-like"/>
    <property type="match status" value="2"/>
</dbReference>
<keyword evidence="6" id="KW-0053">Apoptosis</keyword>
<dbReference type="GeneID" id="81439744"/>